<keyword evidence="1" id="KW-1133">Transmembrane helix</keyword>
<organism evidence="2 3">
    <name type="scientific">Candidatus Gottesmanbacteria bacterium RIFCSPHIGHO2_02_FULL_39_14</name>
    <dbReference type="NCBI Taxonomy" id="1798383"/>
    <lineage>
        <taxon>Bacteria</taxon>
        <taxon>Candidatus Gottesmaniibacteriota</taxon>
    </lineage>
</organism>
<feature type="transmembrane region" description="Helical" evidence="1">
    <location>
        <begin position="21"/>
        <end position="41"/>
    </location>
</feature>
<feature type="transmembrane region" description="Helical" evidence="1">
    <location>
        <begin position="47"/>
        <end position="66"/>
    </location>
</feature>
<protein>
    <recommendedName>
        <fullName evidence="4">DUF962 family protein</fullName>
    </recommendedName>
</protein>
<accession>A0A1F5ZV04</accession>
<keyword evidence="1" id="KW-0812">Transmembrane</keyword>
<gene>
    <name evidence="2" type="ORF">A3D78_06975</name>
</gene>
<name>A0A1F5ZV04_9BACT</name>
<comment type="caution">
    <text evidence="2">The sequence shown here is derived from an EMBL/GenBank/DDBJ whole genome shotgun (WGS) entry which is preliminary data.</text>
</comment>
<keyword evidence="1" id="KW-0472">Membrane</keyword>
<evidence type="ECO:0000313" key="2">
    <source>
        <dbReference type="EMBL" id="OGG15897.1"/>
    </source>
</evidence>
<dbReference type="AlphaFoldDB" id="A0A1F5ZV04"/>
<dbReference type="EMBL" id="MFJM01000066">
    <property type="protein sequence ID" value="OGG15897.1"/>
    <property type="molecule type" value="Genomic_DNA"/>
</dbReference>
<evidence type="ECO:0000256" key="1">
    <source>
        <dbReference type="SAM" id="Phobius"/>
    </source>
</evidence>
<evidence type="ECO:0000313" key="3">
    <source>
        <dbReference type="Proteomes" id="UP000176253"/>
    </source>
</evidence>
<sequence>MTQYAKYAKKIRQYFSDHPDYNSAVHLIAGVGIGILLTYPLVGQHPIRWSVVLLVVALLGHLYPLAVKK</sequence>
<proteinExistence type="predicted"/>
<reference evidence="2 3" key="1">
    <citation type="journal article" date="2016" name="Nat. Commun.">
        <title>Thousands of microbial genomes shed light on interconnected biogeochemical processes in an aquifer system.</title>
        <authorList>
            <person name="Anantharaman K."/>
            <person name="Brown C.T."/>
            <person name="Hug L.A."/>
            <person name="Sharon I."/>
            <person name="Castelle C.J."/>
            <person name="Probst A.J."/>
            <person name="Thomas B.C."/>
            <person name="Singh A."/>
            <person name="Wilkins M.J."/>
            <person name="Karaoz U."/>
            <person name="Brodie E.L."/>
            <person name="Williams K.H."/>
            <person name="Hubbard S.S."/>
            <person name="Banfield J.F."/>
        </authorList>
    </citation>
    <scope>NUCLEOTIDE SEQUENCE [LARGE SCALE GENOMIC DNA]</scope>
</reference>
<evidence type="ECO:0008006" key="4">
    <source>
        <dbReference type="Google" id="ProtNLM"/>
    </source>
</evidence>
<dbReference type="Proteomes" id="UP000176253">
    <property type="component" value="Unassembled WGS sequence"/>
</dbReference>